<organism evidence="1 2">
    <name type="scientific">Paraburkholderia phenazinium</name>
    <dbReference type="NCBI Taxonomy" id="60549"/>
    <lineage>
        <taxon>Bacteria</taxon>
        <taxon>Pseudomonadati</taxon>
        <taxon>Pseudomonadota</taxon>
        <taxon>Betaproteobacteria</taxon>
        <taxon>Burkholderiales</taxon>
        <taxon>Burkholderiaceae</taxon>
        <taxon>Paraburkholderia</taxon>
    </lineage>
</organism>
<dbReference type="EMBL" id="FSRU01000001">
    <property type="protein sequence ID" value="SIO38986.1"/>
    <property type="molecule type" value="Genomic_DNA"/>
</dbReference>
<accession>A0A1N6J4F3</accession>
<keyword evidence="2" id="KW-1185">Reference proteome</keyword>
<dbReference type="AlphaFoldDB" id="A0A1N6J4F3"/>
<name>A0A1N6J4F3_9BURK</name>
<evidence type="ECO:0000313" key="2">
    <source>
        <dbReference type="Proteomes" id="UP000185151"/>
    </source>
</evidence>
<dbReference type="Proteomes" id="UP000185151">
    <property type="component" value="Unassembled WGS sequence"/>
</dbReference>
<reference evidence="1 2" key="1">
    <citation type="submission" date="2016-11" db="EMBL/GenBank/DDBJ databases">
        <authorList>
            <person name="Jaros S."/>
            <person name="Januszkiewicz K."/>
            <person name="Wedrychowicz H."/>
        </authorList>
    </citation>
    <scope>NUCLEOTIDE SEQUENCE [LARGE SCALE GENOMIC DNA]</scope>
    <source>
        <strain evidence="1 2">GAS95</strain>
    </source>
</reference>
<protein>
    <submittedName>
        <fullName evidence="1">Uncharacterized protein</fullName>
    </submittedName>
</protein>
<evidence type="ECO:0000313" key="1">
    <source>
        <dbReference type="EMBL" id="SIO38986.1"/>
    </source>
</evidence>
<proteinExistence type="predicted"/>
<gene>
    <name evidence="1" type="ORF">SAMN05444165_2766</name>
</gene>
<sequence>MPSLREFTDARHATQGNCKFFCGLPRDIIHEPEMHQFI</sequence>